<dbReference type="SUPFAM" id="SSF160214">
    <property type="entry name" value="FlaG-like"/>
    <property type="match status" value="1"/>
</dbReference>
<comment type="caution">
    <text evidence="1">The sequence shown here is derived from an EMBL/GenBank/DDBJ whole genome shotgun (WGS) entry which is preliminary data.</text>
</comment>
<organism evidence="1 2">
    <name type="scientific">Pontibacillus litoralis JSM 072002</name>
    <dbReference type="NCBI Taxonomy" id="1385512"/>
    <lineage>
        <taxon>Bacteria</taxon>
        <taxon>Bacillati</taxon>
        <taxon>Bacillota</taxon>
        <taxon>Bacilli</taxon>
        <taxon>Bacillales</taxon>
        <taxon>Bacillaceae</taxon>
        <taxon>Pontibacillus</taxon>
    </lineage>
</organism>
<sequence length="122" mass="13959">MAVDIGKMLSGSHLLQRADHIIVSTAEAMNDDHSFVKEKKEVTNEKGINKEEARSIVDSLNNFLKPSLSEIRFEFHDKLEEYYVTIIDSNTEEIIKEIPPKKMLDLYASMAELMGFLVDKKI</sequence>
<accession>A0A0A5HRQ0</accession>
<keyword evidence="2" id="KW-1185">Reference proteome</keyword>
<protein>
    <recommendedName>
        <fullName evidence="3">Flagellar protein FlaG</fullName>
    </recommendedName>
</protein>
<name>A0A0A5HRQ0_9BACI</name>
<dbReference type="PANTHER" id="PTHR37166:SF1">
    <property type="entry name" value="PROTEIN FLAG"/>
    <property type="match status" value="1"/>
</dbReference>
<dbReference type="Proteomes" id="UP000030401">
    <property type="component" value="Unassembled WGS sequence"/>
</dbReference>
<evidence type="ECO:0008006" key="3">
    <source>
        <dbReference type="Google" id="ProtNLM"/>
    </source>
</evidence>
<dbReference type="NCBIfam" id="NF005834">
    <property type="entry name" value="PRK07738.1"/>
    <property type="match status" value="1"/>
</dbReference>
<evidence type="ECO:0000313" key="2">
    <source>
        <dbReference type="Proteomes" id="UP000030401"/>
    </source>
</evidence>
<gene>
    <name evidence="1" type="ORF">N784_04995</name>
</gene>
<dbReference type="eggNOG" id="COG1334">
    <property type="taxonomic scope" value="Bacteria"/>
</dbReference>
<dbReference type="Pfam" id="PF03646">
    <property type="entry name" value="FlaG"/>
    <property type="match status" value="1"/>
</dbReference>
<evidence type="ECO:0000313" key="1">
    <source>
        <dbReference type="EMBL" id="KGX86307.1"/>
    </source>
</evidence>
<dbReference type="STRING" id="1385512.N784_04995"/>
<dbReference type="Gene3D" id="3.30.160.170">
    <property type="entry name" value="FlaG-like"/>
    <property type="match status" value="1"/>
</dbReference>
<dbReference type="PANTHER" id="PTHR37166">
    <property type="entry name" value="PROTEIN FLAG"/>
    <property type="match status" value="1"/>
</dbReference>
<proteinExistence type="predicted"/>
<reference evidence="1 2" key="1">
    <citation type="submission" date="2013-08" db="EMBL/GenBank/DDBJ databases">
        <authorList>
            <person name="Huang J."/>
            <person name="Wang G."/>
        </authorList>
    </citation>
    <scope>NUCLEOTIDE SEQUENCE [LARGE SCALE GENOMIC DNA]</scope>
    <source>
        <strain evidence="1 2">JSM 072002</strain>
    </source>
</reference>
<dbReference type="InterPro" id="IPR005186">
    <property type="entry name" value="FlaG"/>
</dbReference>
<dbReference type="AlphaFoldDB" id="A0A0A5HRQ0"/>
<dbReference type="InterPro" id="IPR035924">
    <property type="entry name" value="FlaG-like_sf"/>
</dbReference>
<dbReference type="EMBL" id="AVPG01000014">
    <property type="protein sequence ID" value="KGX86307.1"/>
    <property type="molecule type" value="Genomic_DNA"/>
</dbReference>